<evidence type="ECO:0000256" key="5">
    <source>
        <dbReference type="ARBA" id="ARBA00022840"/>
    </source>
</evidence>
<evidence type="ECO:0000256" key="8">
    <source>
        <dbReference type="ARBA" id="ARBA00023306"/>
    </source>
</evidence>
<dbReference type="GO" id="GO:0008360">
    <property type="term" value="P:regulation of cell shape"/>
    <property type="evidence" value="ECO:0007669"/>
    <property type="project" value="UniProtKB-KW"/>
</dbReference>
<protein>
    <recommendedName>
        <fullName evidence="10 11">UDP-N-acetylmuramoyl-tripeptide--D-alanyl-D-alanine ligase</fullName>
        <ecNumber evidence="10 11">6.3.2.10</ecNumber>
    </recommendedName>
    <alternativeName>
        <fullName evidence="10">D-alanyl-D-alanine-adding enzyme</fullName>
    </alternativeName>
</protein>
<dbReference type="GO" id="GO:0005737">
    <property type="term" value="C:cytoplasm"/>
    <property type="evidence" value="ECO:0007669"/>
    <property type="project" value="UniProtKB-SubCell"/>
</dbReference>
<keyword evidence="3 10" id="KW-0132">Cell division</keyword>
<comment type="pathway">
    <text evidence="10 11">Cell wall biogenesis; peptidoglycan biosynthesis.</text>
</comment>
<feature type="domain" description="Mur ligase central" evidence="14">
    <location>
        <begin position="116"/>
        <end position="309"/>
    </location>
</feature>
<dbReference type="NCBIfam" id="TIGR01143">
    <property type="entry name" value="murF"/>
    <property type="match status" value="1"/>
</dbReference>
<evidence type="ECO:0000256" key="3">
    <source>
        <dbReference type="ARBA" id="ARBA00022618"/>
    </source>
</evidence>
<reference evidence="15 16" key="1">
    <citation type="submission" date="2018-09" db="EMBL/GenBank/DDBJ databases">
        <title>Comparative Genomics of Wolbachia-Cardinium Dual Endosymbiosis in a Plant-Parasitic Nematode.</title>
        <authorList>
            <person name="Brown A.M.V."/>
            <person name="Wasala S.K."/>
            <person name="Howe D.K."/>
            <person name="Peetz A.B."/>
            <person name="Zasada I.A."/>
            <person name="Denver D.R."/>
        </authorList>
    </citation>
    <scope>NUCLEOTIDE SEQUENCE [LARGE SCALE GENOMIC DNA]</scope>
    <source>
        <strain evidence="15 16">Pp_1</strain>
    </source>
</reference>
<dbReference type="EC" id="6.3.2.10" evidence="10 11"/>
<evidence type="ECO:0000259" key="12">
    <source>
        <dbReference type="Pfam" id="PF01225"/>
    </source>
</evidence>
<dbReference type="InterPro" id="IPR000713">
    <property type="entry name" value="Mur_ligase_N"/>
</dbReference>
<evidence type="ECO:0000259" key="14">
    <source>
        <dbReference type="Pfam" id="PF08245"/>
    </source>
</evidence>
<dbReference type="AlphaFoldDB" id="A0A3N2QAT0"/>
<dbReference type="Gene3D" id="3.40.1190.10">
    <property type="entry name" value="Mur-like, catalytic domain"/>
    <property type="match status" value="1"/>
</dbReference>
<dbReference type="Pfam" id="PF02875">
    <property type="entry name" value="Mur_ligase_C"/>
    <property type="match status" value="1"/>
</dbReference>
<dbReference type="HAMAP" id="MF_02019">
    <property type="entry name" value="MurF"/>
    <property type="match status" value="1"/>
</dbReference>
<dbReference type="InterPro" id="IPR036565">
    <property type="entry name" value="Mur-like_cat_sf"/>
</dbReference>
<dbReference type="InterPro" id="IPR013221">
    <property type="entry name" value="Mur_ligase_cen"/>
</dbReference>
<evidence type="ECO:0000256" key="4">
    <source>
        <dbReference type="ARBA" id="ARBA00022741"/>
    </source>
</evidence>
<keyword evidence="7 10" id="KW-0573">Peptidoglycan synthesis</keyword>
<evidence type="ECO:0000259" key="13">
    <source>
        <dbReference type="Pfam" id="PF02875"/>
    </source>
</evidence>
<evidence type="ECO:0000313" key="15">
    <source>
        <dbReference type="EMBL" id="ROT46895.1"/>
    </source>
</evidence>
<dbReference type="GO" id="GO:0009252">
    <property type="term" value="P:peptidoglycan biosynthetic process"/>
    <property type="evidence" value="ECO:0007669"/>
    <property type="project" value="UniProtKB-UniRule"/>
</dbReference>
<evidence type="ECO:0000256" key="1">
    <source>
        <dbReference type="ARBA" id="ARBA00022490"/>
    </source>
</evidence>
<keyword evidence="6 10" id="KW-0133">Cell shape</keyword>
<dbReference type="Pfam" id="PF01225">
    <property type="entry name" value="Mur_ligase"/>
    <property type="match status" value="1"/>
</dbReference>
<dbReference type="InterPro" id="IPR051046">
    <property type="entry name" value="MurCDEF_CellWall_CoF430Synth"/>
</dbReference>
<dbReference type="GO" id="GO:0047480">
    <property type="term" value="F:UDP-N-acetylmuramoyl-tripeptide-D-alanyl-D-alanine ligase activity"/>
    <property type="evidence" value="ECO:0007669"/>
    <property type="project" value="UniProtKB-UniRule"/>
</dbReference>
<evidence type="ECO:0000256" key="6">
    <source>
        <dbReference type="ARBA" id="ARBA00022960"/>
    </source>
</evidence>
<feature type="binding site" evidence="10">
    <location>
        <begin position="118"/>
        <end position="124"/>
    </location>
    <ligand>
        <name>ATP</name>
        <dbReference type="ChEBI" id="CHEBI:30616"/>
    </ligand>
</feature>
<keyword evidence="16" id="KW-1185">Reference proteome</keyword>
<dbReference type="PANTHER" id="PTHR43024:SF1">
    <property type="entry name" value="UDP-N-ACETYLMURAMOYL-TRIPEPTIDE--D-ALANYL-D-ALANINE LIGASE"/>
    <property type="match status" value="1"/>
</dbReference>
<dbReference type="SUPFAM" id="SSF53244">
    <property type="entry name" value="MurD-like peptide ligases, peptide-binding domain"/>
    <property type="match status" value="1"/>
</dbReference>
<proteinExistence type="inferred from homology"/>
<comment type="function">
    <text evidence="10 11">Involved in cell wall formation. Catalyzes the final step in the synthesis of UDP-N-acetylmuramoyl-pentapeptide, the precursor of murein.</text>
</comment>
<dbReference type="InterPro" id="IPR035911">
    <property type="entry name" value="MurE/MurF_N"/>
</dbReference>
<keyword evidence="4 10" id="KW-0547">Nucleotide-binding</keyword>
<dbReference type="InterPro" id="IPR004101">
    <property type="entry name" value="Mur_ligase_C"/>
</dbReference>
<accession>A0A3N2QAT0</accession>
<dbReference type="PANTHER" id="PTHR43024">
    <property type="entry name" value="UDP-N-ACETYLMURAMOYL-TRIPEPTIDE--D-ALANYL-D-ALANINE LIGASE"/>
    <property type="match status" value="1"/>
</dbReference>
<gene>
    <name evidence="10" type="primary">murF</name>
    <name evidence="15" type="ORF">EDM02_04920</name>
</gene>
<dbReference type="Proteomes" id="UP000270927">
    <property type="component" value="Unassembled WGS sequence"/>
</dbReference>
<dbReference type="InterPro" id="IPR005863">
    <property type="entry name" value="UDP-N-AcMur_synth"/>
</dbReference>
<dbReference type="EMBL" id="RARA01000027">
    <property type="protein sequence ID" value="ROT46895.1"/>
    <property type="molecule type" value="Genomic_DNA"/>
</dbReference>
<dbReference type="Gene3D" id="3.40.1390.10">
    <property type="entry name" value="MurE/MurF, N-terminal domain"/>
    <property type="match status" value="1"/>
</dbReference>
<dbReference type="InterPro" id="IPR036615">
    <property type="entry name" value="Mur_ligase_C_dom_sf"/>
</dbReference>
<feature type="domain" description="Mur ligase N-terminal catalytic" evidence="12">
    <location>
        <begin position="34"/>
        <end position="101"/>
    </location>
</feature>
<keyword evidence="5 10" id="KW-0067">ATP-binding</keyword>
<comment type="similarity">
    <text evidence="10">Belongs to the MurCDEF family. MurF subfamily.</text>
</comment>
<sequence>MCVRYAMKIVHSLFTYHMFSIEELYQKYLINRAVTIDARHVPPGALFFAIRGTRFNGNAFAAEALAKGASYAIIDDPAYAGPSTAYIVVEDSLSMLVQLASYHRSQYGPDFSIIAVTGSYGKTTTKELIYSVLSTTYRTVATKGNLNTIIGIALTLLKLAQDTQIAVIEMGATQLDDIALCCKIVQPTHGLITAIGEVHLEVTGSLKRVTQGKGFGTLEGVIQGKGELYDYLYITGGIVFLNTLDPLLLTLSKRFTQPITYPQATDYAPLDLMAEEPFLRYRSAEGAEVTTHLLGKSHIYNIAAALCVAKYFKVAPAAAHQAIQAYIPANKRMEFVTKGSNQFIIDSYNASPASVQLALDALLQLKVRYRVVILGDMAELGSQTTAWHNKIVKQLLHPGYDLVLLCGAFFMAAVDKVFHAKMHGFANKEVLADYLRSHHFQHSGILFKGGNTVEIHTLVELVREP</sequence>
<evidence type="ECO:0000256" key="2">
    <source>
        <dbReference type="ARBA" id="ARBA00022598"/>
    </source>
</evidence>
<dbReference type="GO" id="GO:0008766">
    <property type="term" value="F:UDP-N-acetylmuramoylalanyl-D-glutamyl-2,6-diaminopimelate-D-alanyl-D-alanine ligase activity"/>
    <property type="evidence" value="ECO:0007669"/>
    <property type="project" value="RHEA"/>
</dbReference>
<dbReference type="GO" id="GO:0071555">
    <property type="term" value="P:cell wall organization"/>
    <property type="evidence" value="ECO:0007669"/>
    <property type="project" value="UniProtKB-KW"/>
</dbReference>
<keyword evidence="1 10" id="KW-0963">Cytoplasm</keyword>
<dbReference type="OrthoDB" id="9801978at2"/>
<organism evidence="15 16">
    <name type="scientific">Candidatus Cardinium hertigii</name>
    <dbReference type="NCBI Taxonomy" id="247481"/>
    <lineage>
        <taxon>Bacteria</taxon>
        <taxon>Pseudomonadati</taxon>
        <taxon>Bacteroidota</taxon>
        <taxon>Cytophagia</taxon>
        <taxon>Cytophagales</taxon>
        <taxon>Amoebophilaceae</taxon>
        <taxon>Candidatus Cardinium</taxon>
    </lineage>
</organism>
<name>A0A3N2QAT0_9BACT</name>
<evidence type="ECO:0000256" key="7">
    <source>
        <dbReference type="ARBA" id="ARBA00022984"/>
    </source>
</evidence>
<keyword evidence="8 10" id="KW-0131">Cell cycle</keyword>
<evidence type="ECO:0000256" key="10">
    <source>
        <dbReference type="HAMAP-Rule" id="MF_02019"/>
    </source>
</evidence>
<comment type="caution">
    <text evidence="15">The sequence shown here is derived from an EMBL/GenBank/DDBJ whole genome shotgun (WGS) entry which is preliminary data.</text>
</comment>
<evidence type="ECO:0000256" key="11">
    <source>
        <dbReference type="RuleBase" id="RU004136"/>
    </source>
</evidence>
<dbReference type="GO" id="GO:0051301">
    <property type="term" value="P:cell division"/>
    <property type="evidence" value="ECO:0007669"/>
    <property type="project" value="UniProtKB-KW"/>
</dbReference>
<comment type="catalytic activity">
    <reaction evidence="10 11">
        <text>D-alanyl-D-alanine + UDP-N-acetyl-alpha-D-muramoyl-L-alanyl-gamma-D-glutamyl-meso-2,6-diaminopimelate + ATP = UDP-N-acetyl-alpha-D-muramoyl-L-alanyl-gamma-D-glutamyl-meso-2,6-diaminopimeloyl-D-alanyl-D-alanine + ADP + phosphate + H(+)</text>
        <dbReference type="Rhea" id="RHEA:28374"/>
        <dbReference type="ChEBI" id="CHEBI:15378"/>
        <dbReference type="ChEBI" id="CHEBI:30616"/>
        <dbReference type="ChEBI" id="CHEBI:43474"/>
        <dbReference type="ChEBI" id="CHEBI:57822"/>
        <dbReference type="ChEBI" id="CHEBI:61386"/>
        <dbReference type="ChEBI" id="CHEBI:83905"/>
        <dbReference type="ChEBI" id="CHEBI:456216"/>
        <dbReference type="EC" id="6.3.2.10"/>
    </reaction>
</comment>
<keyword evidence="2 10" id="KW-0436">Ligase</keyword>
<keyword evidence="9 10" id="KW-0961">Cell wall biogenesis/degradation</keyword>
<comment type="subcellular location">
    <subcellularLocation>
        <location evidence="10 11">Cytoplasm</location>
    </subcellularLocation>
</comment>
<dbReference type="GO" id="GO:0005524">
    <property type="term" value="F:ATP binding"/>
    <property type="evidence" value="ECO:0007669"/>
    <property type="project" value="UniProtKB-UniRule"/>
</dbReference>
<dbReference type="SUPFAM" id="SSF63418">
    <property type="entry name" value="MurE/MurF N-terminal domain"/>
    <property type="match status" value="1"/>
</dbReference>
<dbReference type="UniPathway" id="UPA00219"/>
<evidence type="ECO:0000256" key="9">
    <source>
        <dbReference type="ARBA" id="ARBA00023316"/>
    </source>
</evidence>
<dbReference type="Pfam" id="PF08245">
    <property type="entry name" value="Mur_ligase_M"/>
    <property type="match status" value="1"/>
</dbReference>
<evidence type="ECO:0000313" key="16">
    <source>
        <dbReference type="Proteomes" id="UP000270927"/>
    </source>
</evidence>
<dbReference type="SUPFAM" id="SSF53623">
    <property type="entry name" value="MurD-like peptide ligases, catalytic domain"/>
    <property type="match status" value="1"/>
</dbReference>
<dbReference type="Gene3D" id="3.90.190.20">
    <property type="entry name" value="Mur ligase, C-terminal domain"/>
    <property type="match status" value="1"/>
</dbReference>
<feature type="domain" description="Mur ligase C-terminal" evidence="13">
    <location>
        <begin position="332"/>
        <end position="433"/>
    </location>
</feature>